<accession>A0A4U6X4B6</accession>
<dbReference type="STRING" id="1306861.A0A4U6X4B6"/>
<comment type="caution">
    <text evidence="2">The sequence shown here is derived from an EMBL/GenBank/DDBJ whole genome shotgun (WGS) entry which is preliminary data.</text>
</comment>
<keyword evidence="3" id="KW-1185">Reference proteome</keyword>
<evidence type="ECO:0000256" key="1">
    <source>
        <dbReference type="SAM" id="Coils"/>
    </source>
</evidence>
<proteinExistence type="predicted"/>
<keyword evidence="1" id="KW-0175">Coiled coil</keyword>
<evidence type="ECO:0000313" key="3">
    <source>
        <dbReference type="Proteomes" id="UP000310108"/>
    </source>
</evidence>
<evidence type="ECO:0000313" key="2">
    <source>
        <dbReference type="EMBL" id="TKW49864.1"/>
    </source>
</evidence>
<reference evidence="2 3" key="1">
    <citation type="journal article" date="2019" name="PLoS ONE">
        <title>Comparative genome analysis indicates high evolutionary potential of pathogenicity genes in Colletotrichum tanaceti.</title>
        <authorList>
            <person name="Lelwala R.V."/>
            <person name="Korhonen P.K."/>
            <person name="Young N.D."/>
            <person name="Scott J.B."/>
            <person name="Ades P.A."/>
            <person name="Gasser R.B."/>
            <person name="Taylor P.W.J."/>
        </authorList>
    </citation>
    <scope>NUCLEOTIDE SEQUENCE [LARGE SCALE GENOMIC DNA]</scope>
    <source>
        <strain evidence="2">BRIP57314</strain>
    </source>
</reference>
<dbReference type="EMBL" id="PJEX01000469">
    <property type="protein sequence ID" value="TKW49864.1"/>
    <property type="molecule type" value="Genomic_DNA"/>
</dbReference>
<dbReference type="PANTHER" id="PTHR37015">
    <property type="entry name" value="REVERSE TRANSCRIPTASE DOMAIN-CONTAINING PROTEIN"/>
    <property type="match status" value="1"/>
</dbReference>
<name>A0A4U6X4B6_9PEZI</name>
<gene>
    <name evidence="2" type="ORF">CTA1_702</name>
</gene>
<sequence length="148" mass="16373">MSHSASVLSKSLQSITAANIRELQKQREQYEARKSAVLAEADGRHRLDQGERISCLLGSVRDLYRGGRDSSNNSSSSSNVEVNNAERLLAQSGYDPSVPAHMLRSCEDLLRSKLDVQSHRFSMLASALVPPPSRSDSWFASSWVTKRP</sequence>
<dbReference type="Proteomes" id="UP000310108">
    <property type="component" value="Unassembled WGS sequence"/>
</dbReference>
<dbReference type="PANTHER" id="PTHR37015:SF1">
    <property type="entry name" value="REVERSE TRANSCRIPTASE DOMAIN-CONTAINING PROTEIN"/>
    <property type="match status" value="1"/>
</dbReference>
<organism evidence="2 3">
    <name type="scientific">Colletotrichum tanaceti</name>
    <dbReference type="NCBI Taxonomy" id="1306861"/>
    <lineage>
        <taxon>Eukaryota</taxon>
        <taxon>Fungi</taxon>
        <taxon>Dikarya</taxon>
        <taxon>Ascomycota</taxon>
        <taxon>Pezizomycotina</taxon>
        <taxon>Sordariomycetes</taxon>
        <taxon>Hypocreomycetidae</taxon>
        <taxon>Glomerellales</taxon>
        <taxon>Glomerellaceae</taxon>
        <taxon>Colletotrichum</taxon>
        <taxon>Colletotrichum destructivum species complex</taxon>
    </lineage>
</organism>
<protein>
    <submittedName>
        <fullName evidence="2">Uncharacterized protein</fullName>
    </submittedName>
</protein>
<feature type="coiled-coil region" evidence="1">
    <location>
        <begin position="13"/>
        <end position="40"/>
    </location>
</feature>
<dbReference type="AlphaFoldDB" id="A0A4U6X4B6"/>